<dbReference type="Gene3D" id="3.40.50.720">
    <property type="entry name" value="NAD(P)-binding Rossmann-like Domain"/>
    <property type="match status" value="1"/>
</dbReference>
<dbReference type="RefSeq" id="WP_379290574.1">
    <property type="nucleotide sequence ID" value="NZ_JBHTIU010000081.1"/>
</dbReference>
<dbReference type="Pfam" id="PF03807">
    <property type="entry name" value="F420_oxidored"/>
    <property type="match status" value="1"/>
</dbReference>
<dbReference type="InterPro" id="IPR028939">
    <property type="entry name" value="P5C_Rdtase_cat_N"/>
</dbReference>
<comment type="catalytic activity">
    <reaction evidence="2">
        <text>L-proline + NADP(+) = (S)-1-pyrroline-5-carboxylate + NADPH + 2 H(+)</text>
        <dbReference type="Rhea" id="RHEA:14109"/>
        <dbReference type="ChEBI" id="CHEBI:15378"/>
        <dbReference type="ChEBI" id="CHEBI:17388"/>
        <dbReference type="ChEBI" id="CHEBI:57783"/>
        <dbReference type="ChEBI" id="CHEBI:58349"/>
        <dbReference type="ChEBI" id="CHEBI:60039"/>
        <dbReference type="EC" id="1.5.1.2"/>
    </reaction>
</comment>
<comment type="function">
    <text evidence="2">Catalyzes the reduction of 1-pyrroline-5-carboxylate (PCA) to L-proline.</text>
</comment>
<dbReference type="Proteomes" id="UP001597120">
    <property type="component" value="Unassembled WGS sequence"/>
</dbReference>
<feature type="domain" description="Pyrroline-5-carboxylate reductase catalytic N-terminal" evidence="3">
    <location>
        <begin position="4"/>
        <end position="97"/>
    </location>
</feature>
<keyword evidence="2" id="KW-0028">Amino-acid biosynthesis</keyword>
<protein>
    <recommendedName>
        <fullName evidence="2">Pyrroline-5-carboxylate reductase</fullName>
        <shortName evidence="2">P5C reductase</shortName>
        <shortName evidence="2">P5CR</shortName>
        <ecNumber evidence="2">1.5.1.2</ecNumber>
    </recommendedName>
    <alternativeName>
        <fullName evidence="2">PCA reductase</fullName>
    </alternativeName>
</protein>
<evidence type="ECO:0000313" key="6">
    <source>
        <dbReference type="Proteomes" id="UP001597120"/>
    </source>
</evidence>
<feature type="domain" description="Pyrroline-5-carboxylate reductase dimerisation" evidence="4">
    <location>
        <begin position="159"/>
        <end position="261"/>
    </location>
</feature>
<comment type="catalytic activity">
    <reaction evidence="2">
        <text>L-proline + NAD(+) = (S)-1-pyrroline-5-carboxylate + NADH + 2 H(+)</text>
        <dbReference type="Rhea" id="RHEA:14105"/>
        <dbReference type="ChEBI" id="CHEBI:15378"/>
        <dbReference type="ChEBI" id="CHEBI:17388"/>
        <dbReference type="ChEBI" id="CHEBI:57540"/>
        <dbReference type="ChEBI" id="CHEBI:57945"/>
        <dbReference type="ChEBI" id="CHEBI:60039"/>
        <dbReference type="EC" id="1.5.1.2"/>
    </reaction>
</comment>
<comment type="subcellular location">
    <subcellularLocation>
        <location evidence="2">Cytoplasm</location>
    </subcellularLocation>
</comment>
<keyword evidence="2" id="KW-0521">NADP</keyword>
<dbReference type="InterPro" id="IPR008927">
    <property type="entry name" value="6-PGluconate_DH-like_C_sf"/>
</dbReference>
<dbReference type="EC" id="1.5.1.2" evidence="2"/>
<evidence type="ECO:0000259" key="4">
    <source>
        <dbReference type="Pfam" id="PF14748"/>
    </source>
</evidence>
<dbReference type="Gene3D" id="1.10.3730.10">
    <property type="entry name" value="ProC C-terminal domain-like"/>
    <property type="match status" value="1"/>
</dbReference>
<dbReference type="SUPFAM" id="SSF51735">
    <property type="entry name" value="NAD(P)-binding Rossmann-fold domains"/>
    <property type="match status" value="1"/>
</dbReference>
<comment type="caution">
    <text evidence="5">The sequence shown here is derived from an EMBL/GenBank/DDBJ whole genome shotgun (WGS) entry which is preliminary data.</text>
</comment>
<dbReference type="InterPro" id="IPR029036">
    <property type="entry name" value="P5CR_dimer"/>
</dbReference>
<dbReference type="InterPro" id="IPR000304">
    <property type="entry name" value="Pyrroline-COOH_reductase"/>
</dbReference>
<evidence type="ECO:0000256" key="2">
    <source>
        <dbReference type="HAMAP-Rule" id="MF_01925"/>
    </source>
</evidence>
<gene>
    <name evidence="5" type="primary">comER</name>
    <name evidence="2" type="synonym">proC</name>
    <name evidence="5" type="ORF">ACFQ03_20285</name>
</gene>
<dbReference type="PIRSF" id="PIRSF000193">
    <property type="entry name" value="Pyrrol-5-carb_rd"/>
    <property type="match status" value="1"/>
</dbReference>
<dbReference type="PANTHER" id="PTHR11645">
    <property type="entry name" value="PYRROLINE-5-CARBOXYLATE REDUCTASE"/>
    <property type="match status" value="1"/>
</dbReference>
<dbReference type="PANTHER" id="PTHR11645:SF51">
    <property type="entry name" value="COME OPERON PROTEIN 4"/>
    <property type="match status" value="1"/>
</dbReference>
<keyword evidence="6" id="KW-1185">Reference proteome</keyword>
<dbReference type="EMBL" id="JBHTIU010000081">
    <property type="protein sequence ID" value="MFD0871482.1"/>
    <property type="molecule type" value="Genomic_DNA"/>
</dbReference>
<comment type="similarity">
    <text evidence="1 2">Belongs to the pyrroline-5-carboxylate reductase family.</text>
</comment>
<keyword evidence="2" id="KW-0560">Oxidoreductase</keyword>
<evidence type="ECO:0000259" key="3">
    <source>
        <dbReference type="Pfam" id="PF03807"/>
    </source>
</evidence>
<comment type="pathway">
    <text evidence="2">Amino-acid biosynthesis; L-proline biosynthesis; L-proline from L-glutamate 5-semialdehyde: step 1/1.</text>
</comment>
<sequence>MNTGFIGTGSMGSMLIEAFLRSEALLPQEITAFNRTSAKAEQLAQRYPGLRIARSNKEVVLESEIVFLCIKPMEYKKVLDEIRDFTDPSQIVVSITSPVMLGQLEQLLNCQIAKVIPSITNFTLGGALLCMFGERVSAAGRDDLLTLLANIGQPIEIEEKLTRVSSDISSCGPAFLAYFLEHFIRASVEETGINEQQASALAAQMLVGTGKLLTEGGFTPETLRQRVSVPGGITAEGLRLMEKELKDMFNQLFRITHAKYDEDVAKVASLLPRPAE</sequence>
<organism evidence="5 6">
    <name type="scientific">Paenibacillus residui</name>
    <dbReference type="NCBI Taxonomy" id="629724"/>
    <lineage>
        <taxon>Bacteria</taxon>
        <taxon>Bacillati</taxon>
        <taxon>Bacillota</taxon>
        <taxon>Bacilli</taxon>
        <taxon>Bacillales</taxon>
        <taxon>Paenibacillaceae</taxon>
        <taxon>Paenibacillus</taxon>
    </lineage>
</organism>
<dbReference type="SUPFAM" id="SSF48179">
    <property type="entry name" value="6-phosphogluconate dehydrogenase C-terminal domain-like"/>
    <property type="match status" value="1"/>
</dbReference>
<proteinExistence type="inferred from homology"/>
<evidence type="ECO:0000313" key="5">
    <source>
        <dbReference type="EMBL" id="MFD0871482.1"/>
    </source>
</evidence>
<accession>A0ABW3DDG0</accession>
<reference evidence="6" key="1">
    <citation type="journal article" date="2019" name="Int. J. Syst. Evol. Microbiol.">
        <title>The Global Catalogue of Microorganisms (GCM) 10K type strain sequencing project: providing services to taxonomists for standard genome sequencing and annotation.</title>
        <authorList>
            <consortium name="The Broad Institute Genomics Platform"/>
            <consortium name="The Broad Institute Genome Sequencing Center for Infectious Disease"/>
            <person name="Wu L."/>
            <person name="Ma J."/>
        </authorList>
    </citation>
    <scope>NUCLEOTIDE SEQUENCE [LARGE SCALE GENOMIC DNA]</scope>
    <source>
        <strain evidence="6">CCUG 57263</strain>
    </source>
</reference>
<dbReference type="Pfam" id="PF14748">
    <property type="entry name" value="P5CR_dimer"/>
    <property type="match status" value="1"/>
</dbReference>
<dbReference type="InterPro" id="IPR036291">
    <property type="entry name" value="NAD(P)-bd_dom_sf"/>
</dbReference>
<dbReference type="InterPro" id="IPR053790">
    <property type="entry name" value="P5CR-like_CS"/>
</dbReference>
<dbReference type="PROSITE" id="PS00521">
    <property type="entry name" value="P5CR"/>
    <property type="match status" value="1"/>
</dbReference>
<dbReference type="HAMAP" id="MF_01925">
    <property type="entry name" value="P5C_reductase"/>
    <property type="match status" value="1"/>
</dbReference>
<name>A0ABW3DDG0_9BACL</name>
<keyword evidence="2" id="KW-0963">Cytoplasm</keyword>
<keyword evidence="2" id="KW-0641">Proline biosynthesis</keyword>
<evidence type="ECO:0000256" key="1">
    <source>
        <dbReference type="ARBA" id="ARBA00005525"/>
    </source>
</evidence>
<dbReference type="NCBIfam" id="NF005814">
    <property type="entry name" value="PRK07680.1"/>
    <property type="match status" value="1"/>
</dbReference>